<feature type="active site" description="Proton acceptor; for phosphorylation activity. Proton donor; for dephosphorylation activity" evidence="13">
    <location>
        <position position="181"/>
    </location>
</feature>
<evidence type="ECO:0000259" key="14">
    <source>
        <dbReference type="Pfam" id="PF02603"/>
    </source>
</evidence>
<evidence type="ECO:0000256" key="3">
    <source>
        <dbReference type="ARBA" id="ARBA00006883"/>
    </source>
</evidence>
<gene>
    <name evidence="13" type="primary">hprK</name>
    <name evidence="16" type="ORF">A2Z06_01095</name>
</gene>
<comment type="miscellaneous">
    <text evidence="13">Both phosphorylation and phosphorolysis are carried out by the same active site and suggest a common mechanism for both reactions.</text>
</comment>
<feature type="region of interest" description="Important for the catalytic mechanism of both phosphorylation and dephosphorylation" evidence="13">
    <location>
        <begin position="205"/>
        <end position="214"/>
    </location>
</feature>
<feature type="binding site" evidence="13">
    <location>
        <position position="164"/>
    </location>
    <ligand>
        <name>Mg(2+)</name>
        <dbReference type="ChEBI" id="CHEBI:18420"/>
    </ligand>
</feature>
<evidence type="ECO:0000256" key="11">
    <source>
        <dbReference type="ARBA" id="ARBA00023268"/>
    </source>
</evidence>
<evidence type="ECO:0000256" key="1">
    <source>
        <dbReference type="ARBA" id="ARBA00001120"/>
    </source>
</evidence>
<comment type="domain">
    <text evidence="13">The Walker A ATP-binding motif also binds Pi and PPi.</text>
</comment>
<keyword evidence="6 13" id="KW-0479">Metal-binding</keyword>
<keyword evidence="10 13" id="KW-0460">Magnesium</keyword>
<dbReference type="GO" id="GO:0004712">
    <property type="term" value="F:protein serine/threonine/tyrosine kinase activity"/>
    <property type="evidence" value="ECO:0007669"/>
    <property type="project" value="UniProtKB-UniRule"/>
</dbReference>
<evidence type="ECO:0000256" key="4">
    <source>
        <dbReference type="ARBA" id="ARBA00022527"/>
    </source>
</evidence>
<evidence type="ECO:0000256" key="10">
    <source>
        <dbReference type="ARBA" id="ARBA00022842"/>
    </source>
</evidence>
<feature type="binding site" evidence="13">
    <location>
        <begin position="157"/>
        <end position="164"/>
    </location>
    <ligand>
        <name>ATP</name>
        <dbReference type="ChEBI" id="CHEBI:30616"/>
    </ligand>
</feature>
<accession>A0A1F5YBR9</accession>
<dbReference type="AlphaFoldDB" id="A0A1F5YBR9"/>
<keyword evidence="9 13" id="KW-0067">ATP-binding</keyword>
<dbReference type="HAMAP" id="MF_01249">
    <property type="entry name" value="HPr_kinase"/>
    <property type="match status" value="1"/>
</dbReference>
<evidence type="ECO:0000259" key="15">
    <source>
        <dbReference type="Pfam" id="PF07475"/>
    </source>
</evidence>
<feature type="active site" evidence="13">
    <location>
        <position position="247"/>
    </location>
</feature>
<evidence type="ECO:0000256" key="13">
    <source>
        <dbReference type="HAMAP-Rule" id="MF_01249"/>
    </source>
</evidence>
<comment type="catalytic activity">
    <reaction evidence="12 13">
        <text>[HPr protein]-O-phospho-L-serine + phosphate + H(+) = [HPr protein]-L-serine + diphosphate</text>
        <dbReference type="Rhea" id="RHEA:46604"/>
        <dbReference type="Rhea" id="RHEA-COMP:11602"/>
        <dbReference type="Rhea" id="RHEA-COMP:11603"/>
        <dbReference type="ChEBI" id="CHEBI:15378"/>
        <dbReference type="ChEBI" id="CHEBI:29999"/>
        <dbReference type="ChEBI" id="CHEBI:33019"/>
        <dbReference type="ChEBI" id="CHEBI:43474"/>
        <dbReference type="ChEBI" id="CHEBI:83421"/>
    </reaction>
</comment>
<proteinExistence type="inferred from homology"/>
<evidence type="ECO:0000313" key="17">
    <source>
        <dbReference type="Proteomes" id="UP000179034"/>
    </source>
</evidence>
<dbReference type="FunFam" id="3.40.50.300:FF:000174">
    <property type="entry name" value="HPr kinase/phosphorylase"/>
    <property type="match status" value="1"/>
</dbReference>
<comment type="cofactor">
    <cofactor evidence="2 13">
        <name>Mg(2+)</name>
        <dbReference type="ChEBI" id="CHEBI:18420"/>
    </cofactor>
</comment>
<keyword evidence="8 13" id="KW-0418">Kinase</keyword>
<dbReference type="EC" id="2.7.4.-" evidence="13"/>
<evidence type="ECO:0000256" key="12">
    <source>
        <dbReference type="ARBA" id="ARBA00047657"/>
    </source>
</evidence>
<feature type="binding site" evidence="13">
    <location>
        <position position="206"/>
    </location>
    <ligand>
        <name>Mg(2+)</name>
        <dbReference type="ChEBI" id="CHEBI:18420"/>
    </ligand>
</feature>
<dbReference type="Pfam" id="PF07475">
    <property type="entry name" value="Hpr_kinase_C"/>
    <property type="match status" value="1"/>
</dbReference>
<dbReference type="InterPro" id="IPR003755">
    <property type="entry name" value="HPr(Ser)_kin/Pase"/>
</dbReference>
<comment type="subunit">
    <text evidence="13">Homohexamer.</text>
</comment>
<dbReference type="CDD" id="cd01918">
    <property type="entry name" value="HprK_C"/>
    <property type="match status" value="1"/>
</dbReference>
<comment type="catalytic activity">
    <reaction evidence="1 13">
        <text>[HPr protein]-L-serine + ATP = [HPr protein]-O-phospho-L-serine + ADP + H(+)</text>
        <dbReference type="Rhea" id="RHEA:46600"/>
        <dbReference type="Rhea" id="RHEA-COMP:11602"/>
        <dbReference type="Rhea" id="RHEA-COMP:11603"/>
        <dbReference type="ChEBI" id="CHEBI:15378"/>
        <dbReference type="ChEBI" id="CHEBI:29999"/>
        <dbReference type="ChEBI" id="CHEBI:30616"/>
        <dbReference type="ChEBI" id="CHEBI:83421"/>
        <dbReference type="ChEBI" id="CHEBI:456216"/>
    </reaction>
</comment>
<keyword evidence="11 13" id="KW-0511">Multifunctional enzyme</keyword>
<feature type="region of interest" description="Important for the catalytic mechanism of dephosphorylation" evidence="13">
    <location>
        <begin position="268"/>
        <end position="273"/>
    </location>
</feature>
<dbReference type="InterPro" id="IPR011104">
    <property type="entry name" value="Hpr_kin/Pase_C"/>
</dbReference>
<evidence type="ECO:0000313" key="16">
    <source>
        <dbReference type="EMBL" id="OGF97634.1"/>
    </source>
</evidence>
<feature type="domain" description="HPr(Ser) kinase/phosphorylase N-terminal" evidence="14">
    <location>
        <begin position="5"/>
        <end position="131"/>
    </location>
</feature>
<name>A0A1F5YBR9_9BACT</name>
<dbReference type="GO" id="GO:0000287">
    <property type="term" value="F:magnesium ion binding"/>
    <property type="evidence" value="ECO:0007669"/>
    <property type="project" value="UniProtKB-UniRule"/>
</dbReference>
<comment type="caution">
    <text evidence="16">The sequence shown here is derived from an EMBL/GenBank/DDBJ whole genome shotgun (WGS) entry which is preliminary data.</text>
</comment>
<dbReference type="SUPFAM" id="SSF53795">
    <property type="entry name" value="PEP carboxykinase-like"/>
    <property type="match status" value="1"/>
</dbReference>
<dbReference type="GO" id="GO:0005524">
    <property type="term" value="F:ATP binding"/>
    <property type="evidence" value="ECO:0007669"/>
    <property type="project" value="UniProtKB-UniRule"/>
</dbReference>
<dbReference type="GO" id="GO:0000155">
    <property type="term" value="F:phosphorelay sensor kinase activity"/>
    <property type="evidence" value="ECO:0007669"/>
    <property type="project" value="InterPro"/>
</dbReference>
<organism evidence="16 17">
    <name type="scientific">Candidatus Glassbacteria bacterium RBG_16_58_8</name>
    <dbReference type="NCBI Taxonomy" id="1817866"/>
    <lineage>
        <taxon>Bacteria</taxon>
        <taxon>Candidatus Glassiibacteriota</taxon>
    </lineage>
</organism>
<evidence type="ECO:0000256" key="7">
    <source>
        <dbReference type="ARBA" id="ARBA00022741"/>
    </source>
</evidence>
<dbReference type="GO" id="GO:0006109">
    <property type="term" value="P:regulation of carbohydrate metabolic process"/>
    <property type="evidence" value="ECO:0007669"/>
    <property type="project" value="UniProtKB-UniRule"/>
</dbReference>
<dbReference type="Gene3D" id="3.40.1390.20">
    <property type="entry name" value="HprK N-terminal domain-like"/>
    <property type="match status" value="1"/>
</dbReference>
<evidence type="ECO:0000256" key="6">
    <source>
        <dbReference type="ARBA" id="ARBA00022723"/>
    </source>
</evidence>
<dbReference type="InterPro" id="IPR028979">
    <property type="entry name" value="Ser_kin/Pase_Hpr-like_N_sf"/>
</dbReference>
<keyword evidence="7 13" id="KW-0547">Nucleotide-binding</keyword>
<dbReference type="GO" id="GO:0004674">
    <property type="term" value="F:protein serine/threonine kinase activity"/>
    <property type="evidence" value="ECO:0007669"/>
    <property type="project" value="UniProtKB-KW"/>
</dbReference>
<comment type="function">
    <text evidence="13">Catalyzes the ATP- as well as the pyrophosphate-dependent phosphorylation of a specific serine residue in HPr, a phosphocarrier protein of the phosphoenolpyruvate-dependent sugar phosphotransferase system (PTS). HprK/P also catalyzes the pyrophosphate-producing, inorganic phosphate-dependent dephosphorylation (phosphorolysis) of seryl-phosphorylated HPr (P-Ser-HPr).</text>
</comment>
<dbReference type="InterPro" id="IPR011126">
    <property type="entry name" value="Hpr_kin/Pase_Hpr_N"/>
</dbReference>
<keyword evidence="5 13" id="KW-0808">Transferase</keyword>
<evidence type="ECO:0000256" key="8">
    <source>
        <dbReference type="ARBA" id="ARBA00022777"/>
    </source>
</evidence>
<dbReference type="Gene3D" id="3.40.50.300">
    <property type="entry name" value="P-loop containing nucleotide triphosphate hydrolases"/>
    <property type="match status" value="1"/>
</dbReference>
<comment type="similarity">
    <text evidence="3 13">Belongs to the HPrK/P family.</text>
</comment>
<evidence type="ECO:0000256" key="9">
    <source>
        <dbReference type="ARBA" id="ARBA00022840"/>
    </source>
</evidence>
<dbReference type="EMBL" id="MFIW01000072">
    <property type="protein sequence ID" value="OGF97634.1"/>
    <property type="molecule type" value="Genomic_DNA"/>
</dbReference>
<dbReference type="SUPFAM" id="SSF75138">
    <property type="entry name" value="HprK N-terminal domain-like"/>
    <property type="match status" value="1"/>
</dbReference>
<dbReference type="Proteomes" id="UP000179034">
    <property type="component" value="Unassembled WGS sequence"/>
</dbReference>
<dbReference type="PANTHER" id="PTHR30305">
    <property type="entry name" value="PROTEIN YJDM-RELATED"/>
    <property type="match status" value="1"/>
</dbReference>
<evidence type="ECO:0000256" key="2">
    <source>
        <dbReference type="ARBA" id="ARBA00001946"/>
    </source>
</evidence>
<evidence type="ECO:0000256" key="5">
    <source>
        <dbReference type="ARBA" id="ARBA00022679"/>
    </source>
</evidence>
<protein>
    <recommendedName>
        <fullName evidence="13">HPr kinase/phosphorylase</fullName>
        <shortName evidence="13">HPrK/P</shortName>
        <ecNumber evidence="13">2.7.11.-</ecNumber>
        <ecNumber evidence="13">2.7.4.-</ecNumber>
    </recommendedName>
    <alternativeName>
        <fullName evidence="13">HPr(Ser) kinase/phosphorylase</fullName>
    </alternativeName>
</protein>
<feature type="active site" evidence="13">
    <location>
        <position position="163"/>
    </location>
</feature>
<dbReference type="Pfam" id="PF02603">
    <property type="entry name" value="Hpr_kinase_N"/>
    <property type="match status" value="1"/>
</dbReference>
<dbReference type="InterPro" id="IPR027417">
    <property type="entry name" value="P-loop_NTPase"/>
</dbReference>
<sequence length="324" mass="36692">MVKLTVRDLFEEKGLIYGLKLLTDEAGLEKPISTEEIHRPGLALAGFTDRFSSDRVQILGETEITYLKGLPPDRQQQSIKKFLSFDLPCIVVTKGLEPPPVLVQEANRRGVPIIQTSQGTTRFHHFLNAYLENRFAPQTSLHGTLADVYGVGLLFQGRSGIGKSECVLDLVERGHRLVADDMVKVLRKGNEVLIGTGHENLRHHMEIRGLGIIDIPSIFGIRAVRLRKRIEVVVQLEEWRDDTDYDRTGLDENVTTILDVQLPIVTIPLVPGKNITVLSEVAAMNHLMKLYGHHPARRFNKRLIKMTRRKKEVAEYLDLEEDNE</sequence>
<dbReference type="NCBIfam" id="TIGR00679">
    <property type="entry name" value="hpr-ser"/>
    <property type="match status" value="1"/>
</dbReference>
<dbReference type="PANTHER" id="PTHR30305:SF1">
    <property type="entry name" value="HPR KINASE_PHOSPHORYLASE"/>
    <property type="match status" value="1"/>
</dbReference>
<feature type="domain" description="HPr kinase/phosphorylase C-terminal" evidence="15">
    <location>
        <begin position="134"/>
        <end position="302"/>
    </location>
</feature>
<feature type="active site" evidence="13">
    <location>
        <position position="142"/>
    </location>
</feature>
<dbReference type="EC" id="2.7.11.-" evidence="13"/>
<reference evidence="16 17" key="1">
    <citation type="journal article" date="2016" name="Nat. Commun.">
        <title>Thousands of microbial genomes shed light on interconnected biogeochemical processes in an aquifer system.</title>
        <authorList>
            <person name="Anantharaman K."/>
            <person name="Brown C.T."/>
            <person name="Hug L.A."/>
            <person name="Sharon I."/>
            <person name="Castelle C.J."/>
            <person name="Probst A.J."/>
            <person name="Thomas B.C."/>
            <person name="Singh A."/>
            <person name="Wilkins M.J."/>
            <person name="Karaoz U."/>
            <person name="Brodie E.L."/>
            <person name="Williams K.H."/>
            <person name="Hubbard S.S."/>
            <person name="Banfield J.F."/>
        </authorList>
    </citation>
    <scope>NUCLEOTIDE SEQUENCE [LARGE SCALE GENOMIC DNA]</scope>
</reference>
<keyword evidence="4 13" id="KW-0723">Serine/threonine-protein kinase</keyword>